<protein>
    <submittedName>
        <fullName evidence="1">Uncharacterized protein</fullName>
    </submittedName>
</protein>
<name>A0A9N8EGJ0_9STRA</name>
<gene>
    <name evidence="1" type="ORF">SEMRO_904_G218390.1</name>
</gene>
<organism evidence="1 2">
    <name type="scientific">Seminavis robusta</name>
    <dbReference type="NCBI Taxonomy" id="568900"/>
    <lineage>
        <taxon>Eukaryota</taxon>
        <taxon>Sar</taxon>
        <taxon>Stramenopiles</taxon>
        <taxon>Ochrophyta</taxon>
        <taxon>Bacillariophyta</taxon>
        <taxon>Bacillariophyceae</taxon>
        <taxon>Bacillariophycidae</taxon>
        <taxon>Naviculales</taxon>
        <taxon>Naviculaceae</taxon>
        <taxon>Seminavis</taxon>
    </lineage>
</organism>
<dbReference type="AlphaFoldDB" id="A0A9N8EGJ0"/>
<dbReference type="EMBL" id="CAICTM010000902">
    <property type="protein sequence ID" value="CAB9518075.1"/>
    <property type="molecule type" value="Genomic_DNA"/>
</dbReference>
<comment type="caution">
    <text evidence="1">The sequence shown here is derived from an EMBL/GenBank/DDBJ whole genome shotgun (WGS) entry which is preliminary data.</text>
</comment>
<evidence type="ECO:0000313" key="2">
    <source>
        <dbReference type="Proteomes" id="UP001153069"/>
    </source>
</evidence>
<sequence length="233" mass="26254">MATQILMTSIPTAHHRLPLADVSMMNNKPQCMISRKRSSSAICCPIMFRSSNKRARTTTCTTSTTCSKQKKSVRFDMAQNTTEVVDRTHHDTDTLWFSAQELSKIRHREAHVLHNHRSSDYYVHQITQLLGMACHSTTTSTTSVAIKDAISFVSSSTARGLEKEAVACVRQRRKQVIRTFLQSQHVLLQRAHQFSPDYRATALSRHYQKLARPAVRLAQMIAHGDAMVALSSS</sequence>
<evidence type="ECO:0000313" key="1">
    <source>
        <dbReference type="EMBL" id="CAB9518075.1"/>
    </source>
</evidence>
<proteinExistence type="predicted"/>
<accession>A0A9N8EGJ0</accession>
<dbReference type="Proteomes" id="UP001153069">
    <property type="component" value="Unassembled WGS sequence"/>
</dbReference>
<reference evidence="1" key="1">
    <citation type="submission" date="2020-06" db="EMBL/GenBank/DDBJ databases">
        <authorList>
            <consortium name="Plant Systems Biology data submission"/>
        </authorList>
    </citation>
    <scope>NUCLEOTIDE SEQUENCE</scope>
    <source>
        <strain evidence="1">D6</strain>
    </source>
</reference>
<keyword evidence="2" id="KW-1185">Reference proteome</keyword>